<evidence type="ECO:0000313" key="2">
    <source>
        <dbReference type="Proteomes" id="UP000298602"/>
    </source>
</evidence>
<dbReference type="Proteomes" id="UP000298602">
    <property type="component" value="Chromosome"/>
</dbReference>
<gene>
    <name evidence="1" type="ORF">FDQ92_11525</name>
</gene>
<name>A0A4P8L4B0_9BACT</name>
<organism evidence="1 2">
    <name type="scientific">Desulfoglaeba alkanexedens ALDC</name>
    <dbReference type="NCBI Taxonomy" id="980445"/>
    <lineage>
        <taxon>Bacteria</taxon>
        <taxon>Pseudomonadati</taxon>
        <taxon>Thermodesulfobacteriota</taxon>
        <taxon>Syntrophobacteria</taxon>
        <taxon>Syntrophobacterales</taxon>
        <taxon>Syntrophobacteraceae</taxon>
        <taxon>Desulfoglaeba</taxon>
    </lineage>
</organism>
<dbReference type="EMBL" id="CP040098">
    <property type="protein sequence ID" value="QCQ22748.1"/>
    <property type="molecule type" value="Genomic_DNA"/>
</dbReference>
<evidence type="ECO:0000313" key="1">
    <source>
        <dbReference type="EMBL" id="QCQ22748.1"/>
    </source>
</evidence>
<proteinExistence type="predicted"/>
<reference evidence="1 2" key="1">
    <citation type="submission" date="2019-05" db="EMBL/GenBank/DDBJ databases">
        <title>The Complete Genome Sequence of the n-alkane-degrading Desulfoglaeba alkanexedens ALDC reveals multiple alkylsuccinate synthase gene clusters.</title>
        <authorList>
            <person name="Callaghan A.V."/>
            <person name="Davidova I.A."/>
            <person name="Duncan K.E."/>
            <person name="Morris B."/>
            <person name="McInerney M.J."/>
        </authorList>
    </citation>
    <scope>NUCLEOTIDE SEQUENCE [LARGE SCALE GENOMIC DNA]</scope>
    <source>
        <strain evidence="1 2">ALDC</strain>
    </source>
</reference>
<keyword evidence="2" id="KW-1185">Reference proteome</keyword>
<dbReference type="RefSeq" id="WP_137425032.1">
    <property type="nucleotide sequence ID" value="NZ_CP040098.1"/>
</dbReference>
<accession>A0A4P8L4B0</accession>
<reference evidence="1 2" key="2">
    <citation type="submission" date="2019-05" db="EMBL/GenBank/DDBJ databases">
        <authorList>
            <person name="Suflita J.M."/>
            <person name="Marks C.R."/>
        </authorList>
    </citation>
    <scope>NUCLEOTIDE SEQUENCE [LARGE SCALE GENOMIC DNA]</scope>
    <source>
        <strain evidence="1 2">ALDC</strain>
    </source>
</reference>
<dbReference type="AlphaFoldDB" id="A0A4P8L4B0"/>
<protein>
    <submittedName>
        <fullName evidence="1">Uncharacterized protein</fullName>
    </submittedName>
</protein>
<sequence length="110" mass="11718">MMSVFPGWAGGIGREGERRHIVQQVGITSFLLYSRNVVSGWHVGCLLHTGKKETLSSSEKPDGTAPPSGFFFVMNIASVDTGTAGPIESQNIEGRISLAAVMVADFHGAR</sequence>
<dbReference type="KEGG" id="dax:FDQ92_11525"/>